<evidence type="ECO:0000313" key="2">
    <source>
        <dbReference type="Proteomes" id="UP000218418"/>
    </source>
</evidence>
<organism evidence="1 2">
    <name type="scientific">Calothrix parasitica NIES-267</name>
    <dbReference type="NCBI Taxonomy" id="1973488"/>
    <lineage>
        <taxon>Bacteria</taxon>
        <taxon>Bacillati</taxon>
        <taxon>Cyanobacteriota</taxon>
        <taxon>Cyanophyceae</taxon>
        <taxon>Nostocales</taxon>
        <taxon>Calotrichaceae</taxon>
        <taxon>Calothrix</taxon>
    </lineage>
</organism>
<name>A0A1Z4LJY3_9CYAN</name>
<protein>
    <submittedName>
        <fullName evidence="1">GLUG domain-containing protein</fullName>
    </submittedName>
</protein>
<dbReference type="OrthoDB" id="487178at2"/>
<dbReference type="Gene3D" id="2.40.30.20">
    <property type="match status" value="1"/>
</dbReference>
<reference evidence="1 2" key="1">
    <citation type="submission" date="2017-06" db="EMBL/GenBank/DDBJ databases">
        <title>Genome sequencing of cyanobaciteial culture collection at National Institute for Environmental Studies (NIES).</title>
        <authorList>
            <person name="Hirose Y."/>
            <person name="Shimura Y."/>
            <person name="Fujisawa T."/>
            <person name="Nakamura Y."/>
            <person name="Kawachi M."/>
        </authorList>
    </citation>
    <scope>NUCLEOTIDE SEQUENCE [LARGE SCALE GENOMIC DNA]</scope>
    <source>
        <strain evidence="1 2">NIES-267</strain>
    </source>
</reference>
<evidence type="ECO:0000313" key="1">
    <source>
        <dbReference type="EMBL" id="BAY81553.1"/>
    </source>
</evidence>
<sequence length="85" mass="8993">MGTTVDLNNVDKDNDTITIDNHGFSTGDQVIYSNGSGASIDGLTDGDTYNVLVIDSNTIKLTKDTAIDIDNTGLNSNIKPRMGSI</sequence>
<dbReference type="AlphaFoldDB" id="A0A1Z4LJY3"/>
<keyword evidence="2" id="KW-1185">Reference proteome</keyword>
<dbReference type="Proteomes" id="UP000218418">
    <property type="component" value="Chromosome"/>
</dbReference>
<dbReference type="InterPro" id="IPR023366">
    <property type="entry name" value="ATP_synth_asu-like_sf"/>
</dbReference>
<dbReference type="EMBL" id="AP018227">
    <property type="protein sequence ID" value="BAY81553.1"/>
    <property type="molecule type" value="Genomic_DNA"/>
</dbReference>
<accession>A0A1Z4LJY3</accession>
<gene>
    <name evidence="1" type="ORF">NIES267_10300</name>
</gene>
<proteinExistence type="predicted"/>